<dbReference type="STRING" id="455.Ljam_1130"/>
<keyword evidence="4" id="KW-0288">FMN</keyword>
<dbReference type="Gene3D" id="3.40.109.10">
    <property type="entry name" value="NADH Oxidase"/>
    <property type="match status" value="1"/>
</dbReference>
<sequence>MDTISKNVKSADQLFYRVIKERRATASFDGSSVPHDVLVKILQAGIEAPSGYNLQPWRFIVVQDQKQKHALCEAAMNQSKVEEAGAVIVFCGDLNAPRGHSLEEVLTEAERHGFSQEQNEKTRAIIKKTFNAPAGNAMGLAPDYAVWVNRHVMIAFTTMMWMAEVLGYDTAPMEGFFEDKIKNVLGIPEDIRVVALLGIGKRKGTDKKYAGRRRLREICFAEKWGESIK</sequence>
<evidence type="ECO:0000256" key="4">
    <source>
        <dbReference type="ARBA" id="ARBA00022643"/>
    </source>
</evidence>
<dbReference type="EMBL" id="LNYG01000013">
    <property type="protein sequence ID" value="KTD06935.1"/>
    <property type="molecule type" value="Genomic_DNA"/>
</dbReference>
<name>A0A0W0UGY8_9GAMM</name>
<protein>
    <submittedName>
        <fullName evidence="7">NADH dehydrogenase</fullName>
        <ecNumber evidence="7">1.6.99.3</ecNumber>
    </submittedName>
</protein>
<comment type="similarity">
    <text evidence="2">Belongs to the nitroreductase family.</text>
</comment>
<proteinExistence type="inferred from homology"/>
<dbReference type="Proteomes" id="UP000054715">
    <property type="component" value="Unassembled WGS sequence"/>
</dbReference>
<evidence type="ECO:0000256" key="2">
    <source>
        <dbReference type="ARBA" id="ARBA00007118"/>
    </source>
</evidence>
<keyword evidence="3" id="KW-0285">Flavoprotein</keyword>
<evidence type="ECO:0000313" key="8">
    <source>
        <dbReference type="Proteomes" id="UP000054715"/>
    </source>
</evidence>
<dbReference type="PANTHER" id="PTHR43673:SF2">
    <property type="entry name" value="NITROREDUCTASE"/>
    <property type="match status" value="1"/>
</dbReference>
<evidence type="ECO:0000256" key="3">
    <source>
        <dbReference type="ARBA" id="ARBA00022630"/>
    </source>
</evidence>
<comment type="cofactor">
    <cofactor evidence="1">
        <name>FMN</name>
        <dbReference type="ChEBI" id="CHEBI:58210"/>
    </cofactor>
</comment>
<accession>A0A0W0UGY8</accession>
<gene>
    <name evidence="7" type="primary">nox</name>
    <name evidence="7" type="ORF">Ljam_1130</name>
</gene>
<feature type="domain" description="Nitroreductase" evidence="6">
    <location>
        <begin position="19"/>
        <end position="201"/>
    </location>
</feature>
<evidence type="ECO:0000259" key="6">
    <source>
        <dbReference type="Pfam" id="PF00881"/>
    </source>
</evidence>
<evidence type="ECO:0000256" key="5">
    <source>
        <dbReference type="ARBA" id="ARBA00023002"/>
    </source>
</evidence>
<dbReference type="GO" id="GO:0016491">
    <property type="term" value="F:oxidoreductase activity"/>
    <property type="evidence" value="ECO:0007669"/>
    <property type="project" value="UniProtKB-KW"/>
</dbReference>
<dbReference type="InterPro" id="IPR000415">
    <property type="entry name" value="Nitroreductase-like"/>
</dbReference>
<reference evidence="7 8" key="1">
    <citation type="submission" date="2015-11" db="EMBL/GenBank/DDBJ databases">
        <title>Genomic analysis of 38 Legionella species identifies large and diverse effector repertoires.</title>
        <authorList>
            <person name="Burstein D."/>
            <person name="Amaro F."/>
            <person name="Zusman T."/>
            <person name="Lifshitz Z."/>
            <person name="Cohen O."/>
            <person name="Gilbert J.A."/>
            <person name="Pupko T."/>
            <person name="Shuman H.A."/>
            <person name="Segal G."/>
        </authorList>
    </citation>
    <scope>NUCLEOTIDE SEQUENCE [LARGE SCALE GENOMIC DNA]</scope>
    <source>
        <strain evidence="7 8">JA-26-G1-E2</strain>
    </source>
</reference>
<dbReference type="PANTHER" id="PTHR43673">
    <property type="entry name" value="NAD(P)H NITROREDUCTASE YDGI-RELATED"/>
    <property type="match status" value="1"/>
</dbReference>
<evidence type="ECO:0000256" key="1">
    <source>
        <dbReference type="ARBA" id="ARBA00001917"/>
    </source>
</evidence>
<keyword evidence="5 7" id="KW-0560">Oxidoreductase</keyword>
<dbReference type="RefSeq" id="WP_058449157.1">
    <property type="nucleotide sequence ID" value="NZ_CAAAJF010000012.1"/>
</dbReference>
<dbReference type="InterPro" id="IPR029479">
    <property type="entry name" value="Nitroreductase"/>
</dbReference>
<organism evidence="7 8">
    <name type="scientific">Legionella jamestowniensis</name>
    <dbReference type="NCBI Taxonomy" id="455"/>
    <lineage>
        <taxon>Bacteria</taxon>
        <taxon>Pseudomonadati</taxon>
        <taxon>Pseudomonadota</taxon>
        <taxon>Gammaproteobacteria</taxon>
        <taxon>Legionellales</taxon>
        <taxon>Legionellaceae</taxon>
        <taxon>Legionella</taxon>
    </lineage>
</organism>
<dbReference type="SUPFAM" id="SSF55469">
    <property type="entry name" value="FMN-dependent nitroreductase-like"/>
    <property type="match status" value="1"/>
</dbReference>
<comment type="caution">
    <text evidence="7">The sequence shown here is derived from an EMBL/GenBank/DDBJ whole genome shotgun (WGS) entry which is preliminary data.</text>
</comment>
<dbReference type="PATRIC" id="fig|455.5.peg.1196"/>
<dbReference type="EC" id="1.6.99.3" evidence="7"/>
<dbReference type="AlphaFoldDB" id="A0A0W0UGY8"/>
<dbReference type="OrthoDB" id="9784375at2"/>
<evidence type="ECO:0000313" key="7">
    <source>
        <dbReference type="EMBL" id="KTD06935.1"/>
    </source>
</evidence>
<dbReference type="Pfam" id="PF00881">
    <property type="entry name" value="Nitroreductase"/>
    <property type="match status" value="1"/>
</dbReference>